<evidence type="ECO:0000256" key="1">
    <source>
        <dbReference type="ARBA" id="ARBA00008857"/>
    </source>
</evidence>
<dbReference type="InterPro" id="IPR011010">
    <property type="entry name" value="DNA_brk_join_enz"/>
</dbReference>
<dbReference type="InterPro" id="IPR010998">
    <property type="entry name" value="Integrase_recombinase_N"/>
</dbReference>
<dbReference type="Gene3D" id="1.10.150.130">
    <property type="match status" value="1"/>
</dbReference>
<dbReference type="Gene3D" id="1.10.443.10">
    <property type="entry name" value="Intergrase catalytic core"/>
    <property type="match status" value="1"/>
</dbReference>
<dbReference type="Proteomes" id="UP000199577">
    <property type="component" value="Unassembled WGS sequence"/>
</dbReference>
<dbReference type="Pfam" id="PF13102">
    <property type="entry name" value="Phage_int_SAM_5"/>
    <property type="match status" value="1"/>
</dbReference>
<name>A0A1I1G6N4_9SPHI</name>
<accession>A0A1I1G6N4</accession>
<dbReference type="PANTHER" id="PTHR30349:SF64">
    <property type="entry name" value="PROPHAGE INTEGRASE INTD-RELATED"/>
    <property type="match status" value="1"/>
</dbReference>
<gene>
    <name evidence="5" type="ORF">SAMN05421747_1045</name>
</gene>
<dbReference type="GO" id="GO:0006310">
    <property type="term" value="P:DNA recombination"/>
    <property type="evidence" value="ECO:0007669"/>
    <property type="project" value="UniProtKB-KW"/>
</dbReference>
<comment type="similarity">
    <text evidence="1">Belongs to the 'phage' integrase family.</text>
</comment>
<dbReference type="RefSeq" id="WP_090972273.1">
    <property type="nucleotide sequence ID" value="NZ_FOLL01000004.1"/>
</dbReference>
<dbReference type="GO" id="GO:0003677">
    <property type="term" value="F:DNA binding"/>
    <property type="evidence" value="ECO:0007669"/>
    <property type="project" value="UniProtKB-KW"/>
</dbReference>
<keyword evidence="3" id="KW-0233">DNA recombination</keyword>
<dbReference type="InterPro" id="IPR002104">
    <property type="entry name" value="Integrase_catalytic"/>
</dbReference>
<dbReference type="PROSITE" id="PS51898">
    <property type="entry name" value="TYR_RECOMBINASE"/>
    <property type="match status" value="1"/>
</dbReference>
<protein>
    <submittedName>
        <fullName evidence="5">Phage integrase SAM-like domain-containing protein</fullName>
    </submittedName>
</protein>
<reference evidence="5 6" key="1">
    <citation type="submission" date="2016-10" db="EMBL/GenBank/DDBJ databases">
        <authorList>
            <person name="de Groot N.N."/>
        </authorList>
    </citation>
    <scope>NUCLEOTIDE SEQUENCE [LARGE SCALE GENOMIC DNA]</scope>
    <source>
        <strain evidence="5 6">DSM 22900</strain>
    </source>
</reference>
<proteinExistence type="inferred from homology"/>
<dbReference type="PANTHER" id="PTHR30349">
    <property type="entry name" value="PHAGE INTEGRASE-RELATED"/>
    <property type="match status" value="1"/>
</dbReference>
<evidence type="ECO:0000256" key="3">
    <source>
        <dbReference type="ARBA" id="ARBA00023172"/>
    </source>
</evidence>
<dbReference type="SUPFAM" id="SSF56349">
    <property type="entry name" value="DNA breaking-rejoining enzymes"/>
    <property type="match status" value="1"/>
</dbReference>
<evidence type="ECO:0000313" key="5">
    <source>
        <dbReference type="EMBL" id="SFC07214.1"/>
    </source>
</evidence>
<dbReference type="CDD" id="cd01185">
    <property type="entry name" value="INTN1_C_like"/>
    <property type="match status" value="1"/>
</dbReference>
<dbReference type="STRING" id="623281.SAMN05421747_1045"/>
<organism evidence="5 6">
    <name type="scientific">Parapedobacter composti</name>
    <dbReference type="NCBI Taxonomy" id="623281"/>
    <lineage>
        <taxon>Bacteria</taxon>
        <taxon>Pseudomonadati</taxon>
        <taxon>Bacteroidota</taxon>
        <taxon>Sphingobacteriia</taxon>
        <taxon>Sphingobacteriales</taxon>
        <taxon>Sphingobacteriaceae</taxon>
        <taxon>Parapedobacter</taxon>
    </lineage>
</organism>
<sequence>MTRKIVTGNFPVNVRFNLRATKPANKETAINCIVRFNNERLVISGVSKVQPRYWNAEKGMPTQHAGNADSGKIRQKLLDADKTINRIFDDYVNEHNAFPCDLKAFHELLRRRVFNIPDEVEKPEFDNLFDYLTHFIIRCEKGLRLSDKGLPLTESSIKTYRTMLRNVKMFRDAGNDVSFNALGLEFYEDYREFLTLTLRYGANTVGKHLRTLKAVVNEAREDGFTAAIFSGKRYKVKNESVTNVYLNKGELQRIWELDLSANPTTLERARDLFIIGANTALRFGDWLKLDPSRMVDDIIEVKTQKTGATVAVPINSMVKDVFVKYSDSPTGLPKPMTNQELNRYIKTIAKMAKIDEPVEIEKTKAGKRITVTVPKHTLVSSHTARRSGATNMYIEGIPTLSIMKITGHTTETNFMKYIKLSDKQHARKVLEVSNRKNLKVVGGGE</sequence>
<evidence type="ECO:0000259" key="4">
    <source>
        <dbReference type="PROSITE" id="PS51898"/>
    </source>
</evidence>
<dbReference type="AlphaFoldDB" id="A0A1I1G6N4"/>
<dbReference type="GO" id="GO:0015074">
    <property type="term" value="P:DNA integration"/>
    <property type="evidence" value="ECO:0007669"/>
    <property type="project" value="InterPro"/>
</dbReference>
<dbReference type="OrthoDB" id="892893at2"/>
<evidence type="ECO:0000256" key="2">
    <source>
        <dbReference type="ARBA" id="ARBA00023125"/>
    </source>
</evidence>
<feature type="domain" description="Tyr recombinase" evidence="4">
    <location>
        <begin position="241"/>
        <end position="431"/>
    </location>
</feature>
<keyword evidence="2" id="KW-0238">DNA-binding</keyword>
<dbReference type="InterPro" id="IPR025269">
    <property type="entry name" value="SAM-like_dom"/>
</dbReference>
<dbReference type="Pfam" id="PF00589">
    <property type="entry name" value="Phage_integrase"/>
    <property type="match status" value="1"/>
</dbReference>
<dbReference type="InterPro" id="IPR013762">
    <property type="entry name" value="Integrase-like_cat_sf"/>
</dbReference>
<keyword evidence="6" id="KW-1185">Reference proteome</keyword>
<dbReference type="InterPro" id="IPR050090">
    <property type="entry name" value="Tyrosine_recombinase_XerCD"/>
</dbReference>
<evidence type="ECO:0000313" key="6">
    <source>
        <dbReference type="Proteomes" id="UP000199577"/>
    </source>
</evidence>
<dbReference type="EMBL" id="FOLL01000004">
    <property type="protein sequence ID" value="SFC07214.1"/>
    <property type="molecule type" value="Genomic_DNA"/>
</dbReference>